<evidence type="ECO:0000313" key="2">
    <source>
        <dbReference type="Proteomes" id="UP001159405"/>
    </source>
</evidence>
<dbReference type="Proteomes" id="UP001159405">
    <property type="component" value="Unassembled WGS sequence"/>
</dbReference>
<evidence type="ECO:0000313" key="1">
    <source>
        <dbReference type="EMBL" id="CAH3163560.1"/>
    </source>
</evidence>
<dbReference type="EMBL" id="CALNXK010000126">
    <property type="protein sequence ID" value="CAH3163560.1"/>
    <property type="molecule type" value="Genomic_DNA"/>
</dbReference>
<gene>
    <name evidence="1" type="ORF">PLOB_00005895</name>
</gene>
<proteinExistence type="predicted"/>
<comment type="caution">
    <text evidence="1">The sequence shown here is derived from an EMBL/GenBank/DDBJ whole genome shotgun (WGS) entry which is preliminary data.</text>
</comment>
<dbReference type="Gene3D" id="2.40.50.140">
    <property type="entry name" value="Nucleic acid-binding proteins"/>
    <property type="match status" value="1"/>
</dbReference>
<dbReference type="SUPFAM" id="SSF50249">
    <property type="entry name" value="Nucleic acid-binding proteins"/>
    <property type="match status" value="1"/>
</dbReference>
<organism evidence="1 2">
    <name type="scientific">Porites lobata</name>
    <dbReference type="NCBI Taxonomy" id="104759"/>
    <lineage>
        <taxon>Eukaryota</taxon>
        <taxon>Metazoa</taxon>
        <taxon>Cnidaria</taxon>
        <taxon>Anthozoa</taxon>
        <taxon>Hexacorallia</taxon>
        <taxon>Scleractinia</taxon>
        <taxon>Fungiina</taxon>
        <taxon>Poritidae</taxon>
        <taxon>Porites</taxon>
    </lineage>
</organism>
<protein>
    <submittedName>
        <fullName evidence="1">Uncharacterized protein</fullName>
    </submittedName>
</protein>
<name>A0ABN8QH79_9CNID</name>
<accession>A0ABN8QH79</accession>
<keyword evidence="2" id="KW-1185">Reference proteome</keyword>
<dbReference type="InterPro" id="IPR012340">
    <property type="entry name" value="NA-bd_OB-fold"/>
</dbReference>
<sequence length="214" mass="24330">MILSSTKDPANNNDIQFEYAEPEEDPSHQFTTVQDIIRLEENQLTCVKGILTLRPDSVQQIPMKDGYLVSMLERCTVSDDTGTCHLTLWGTAIQEVANHKSYSITDVSIKIFNSIKYLKSTPPTTFTIAEESYEPPSEEDFSRLFNTVSNYVPKILLADSYKTWLACVKCGKQVTEKYTPTQRLQNQEGPVSQLKRSHDHLSSKFFIKFSMSSN</sequence>
<reference evidence="1 2" key="1">
    <citation type="submission" date="2022-05" db="EMBL/GenBank/DDBJ databases">
        <authorList>
            <consortium name="Genoscope - CEA"/>
            <person name="William W."/>
        </authorList>
    </citation>
    <scope>NUCLEOTIDE SEQUENCE [LARGE SCALE GENOMIC DNA]</scope>
</reference>